<keyword evidence="5" id="KW-0807">Transducer</keyword>
<feature type="domain" description="G-protein coupled receptors family 1 profile" evidence="7">
    <location>
        <begin position="71"/>
        <end position="164"/>
    </location>
</feature>
<dbReference type="EnsemblMetazoa" id="HelroT170384">
    <property type="protein sequence ID" value="HelroP170384"/>
    <property type="gene ID" value="HelroG170384"/>
</dbReference>
<sequence length="291" mass="33547">MDPALEMADMDMWDVYQRMNEKQKQEVLFSLNMTLEEFKRFSYTNAAYVNQLTKHLLLYVTPILLVFGLVGNFLSFLVLTRKSMRIISAYLYLIVLSVVDTVVLCIGFIKLWIPAIRTDLDIRLKYDSICRLTNALGSTVSDFSVWLIVAVTVERYVVVCHPLKRSNVCRRKFSQTFHALKTLRSHGLRGFKLFDITESLIISPIKYAALSWSGFATQHQLQQLQSLIKKLIRLNYLHASYPAVTQIFNTLDSRLLKKVNNNNNNNHVTHLLLPTIKTTTHNFVKASITIK</sequence>
<dbReference type="EMBL" id="KB096183">
    <property type="protein sequence ID" value="ESO07825.1"/>
    <property type="molecule type" value="Genomic_DNA"/>
</dbReference>
<dbReference type="Gene3D" id="1.20.1070.10">
    <property type="entry name" value="Rhodopsin 7-helix transmembrane proteins"/>
    <property type="match status" value="1"/>
</dbReference>
<keyword evidence="10" id="KW-1185">Reference proteome</keyword>
<dbReference type="OrthoDB" id="9990906at2759"/>
<comment type="similarity">
    <text evidence="5">Belongs to the G-protein coupled receptor 1 family.</text>
</comment>
<dbReference type="PROSITE" id="PS50262">
    <property type="entry name" value="G_PROTEIN_RECEP_F1_2"/>
    <property type="match status" value="1"/>
</dbReference>
<accession>T1F2Z5</accession>
<proteinExistence type="inferred from homology"/>
<dbReference type="HOGENOM" id="CLU_957367_0_0_1"/>
<dbReference type="PANTHER" id="PTHR46641:SF25">
    <property type="entry name" value="CNMAMIDE RECEPTOR-RELATED"/>
    <property type="match status" value="1"/>
</dbReference>
<evidence type="ECO:0000256" key="6">
    <source>
        <dbReference type="SAM" id="Phobius"/>
    </source>
</evidence>
<dbReference type="AlphaFoldDB" id="T1F2Z5"/>
<dbReference type="InterPro" id="IPR052954">
    <property type="entry name" value="GPCR-Ligand_Int"/>
</dbReference>
<dbReference type="EMBL" id="AMQM01003531">
    <property type="status" value="NOT_ANNOTATED_CDS"/>
    <property type="molecule type" value="Genomic_DNA"/>
</dbReference>
<dbReference type="KEGG" id="hro:HELRODRAFT_170384"/>
<protein>
    <recommendedName>
        <fullName evidence="7">G-protein coupled receptors family 1 profile domain-containing protein</fullName>
    </recommendedName>
</protein>
<evidence type="ECO:0000313" key="10">
    <source>
        <dbReference type="Proteomes" id="UP000015101"/>
    </source>
</evidence>
<comment type="subcellular location">
    <subcellularLocation>
        <location evidence="1">Membrane</location>
    </subcellularLocation>
</comment>
<dbReference type="InterPro" id="IPR017452">
    <property type="entry name" value="GPCR_Rhodpsn_7TM"/>
</dbReference>
<dbReference type="GO" id="GO:0008528">
    <property type="term" value="F:G protein-coupled peptide receptor activity"/>
    <property type="evidence" value="ECO:0007669"/>
    <property type="project" value="InterPro"/>
</dbReference>
<gene>
    <name evidence="9" type="primary">20203194</name>
    <name evidence="8" type="ORF">HELRODRAFT_170384</name>
</gene>
<dbReference type="GeneID" id="20203194"/>
<keyword evidence="2 5" id="KW-0812">Transmembrane</keyword>
<dbReference type="PANTHER" id="PTHR46641">
    <property type="entry name" value="FMRFAMIDE RECEPTOR-RELATED"/>
    <property type="match status" value="1"/>
</dbReference>
<dbReference type="GO" id="GO:0016020">
    <property type="term" value="C:membrane"/>
    <property type="evidence" value="ECO:0007669"/>
    <property type="project" value="UniProtKB-SubCell"/>
</dbReference>
<evidence type="ECO:0000256" key="5">
    <source>
        <dbReference type="RuleBase" id="RU000688"/>
    </source>
</evidence>
<dbReference type="CTD" id="20203194"/>
<evidence type="ECO:0000313" key="8">
    <source>
        <dbReference type="EMBL" id="ESO07825.1"/>
    </source>
</evidence>
<keyword evidence="4 6" id="KW-0472">Membrane</keyword>
<dbReference type="RefSeq" id="XP_009014436.1">
    <property type="nucleotide sequence ID" value="XM_009016188.1"/>
</dbReference>
<dbReference type="InterPro" id="IPR019427">
    <property type="entry name" value="7TM_GPCR_serpentine_rcpt_Srw"/>
</dbReference>
<dbReference type="InParanoid" id="T1F2Z5"/>
<evidence type="ECO:0000256" key="4">
    <source>
        <dbReference type="ARBA" id="ARBA00023136"/>
    </source>
</evidence>
<keyword evidence="5" id="KW-0297">G-protein coupled receptor</keyword>
<organism evidence="9 10">
    <name type="scientific">Helobdella robusta</name>
    <name type="common">Californian leech</name>
    <dbReference type="NCBI Taxonomy" id="6412"/>
    <lineage>
        <taxon>Eukaryota</taxon>
        <taxon>Metazoa</taxon>
        <taxon>Spiralia</taxon>
        <taxon>Lophotrochozoa</taxon>
        <taxon>Annelida</taxon>
        <taxon>Clitellata</taxon>
        <taxon>Hirudinea</taxon>
        <taxon>Rhynchobdellida</taxon>
        <taxon>Glossiphoniidae</taxon>
        <taxon>Helobdella</taxon>
    </lineage>
</organism>
<evidence type="ECO:0000256" key="1">
    <source>
        <dbReference type="ARBA" id="ARBA00004370"/>
    </source>
</evidence>
<evidence type="ECO:0000256" key="3">
    <source>
        <dbReference type="ARBA" id="ARBA00022989"/>
    </source>
</evidence>
<dbReference type="SUPFAM" id="SSF81321">
    <property type="entry name" value="Family A G protein-coupled receptor-like"/>
    <property type="match status" value="1"/>
</dbReference>
<name>T1F2Z5_HELRO</name>
<reference evidence="10" key="1">
    <citation type="submission" date="2012-12" db="EMBL/GenBank/DDBJ databases">
        <authorList>
            <person name="Hellsten U."/>
            <person name="Grimwood J."/>
            <person name="Chapman J.A."/>
            <person name="Shapiro H."/>
            <person name="Aerts A."/>
            <person name="Otillar R.P."/>
            <person name="Terry A.Y."/>
            <person name="Boore J.L."/>
            <person name="Simakov O."/>
            <person name="Marletaz F."/>
            <person name="Cho S.-J."/>
            <person name="Edsinger-Gonzales E."/>
            <person name="Havlak P."/>
            <person name="Kuo D.-H."/>
            <person name="Larsson T."/>
            <person name="Lv J."/>
            <person name="Arendt D."/>
            <person name="Savage R."/>
            <person name="Osoegawa K."/>
            <person name="de Jong P."/>
            <person name="Lindberg D.R."/>
            <person name="Seaver E.C."/>
            <person name="Weisblat D.A."/>
            <person name="Putnam N.H."/>
            <person name="Grigoriev I.V."/>
            <person name="Rokhsar D.S."/>
        </authorList>
    </citation>
    <scope>NUCLEOTIDE SEQUENCE</scope>
</reference>
<evidence type="ECO:0000256" key="2">
    <source>
        <dbReference type="ARBA" id="ARBA00022692"/>
    </source>
</evidence>
<dbReference type="PROSITE" id="PS00237">
    <property type="entry name" value="G_PROTEIN_RECEP_F1_1"/>
    <property type="match status" value="1"/>
</dbReference>
<dbReference type="PRINTS" id="PR00237">
    <property type="entry name" value="GPCRRHODOPSN"/>
</dbReference>
<keyword evidence="3 6" id="KW-1133">Transmembrane helix</keyword>
<feature type="transmembrane region" description="Helical" evidence="6">
    <location>
        <begin position="91"/>
        <end position="113"/>
    </location>
</feature>
<evidence type="ECO:0000313" key="9">
    <source>
        <dbReference type="EnsemblMetazoa" id="HelroP170384"/>
    </source>
</evidence>
<reference evidence="9" key="3">
    <citation type="submission" date="2015-06" db="UniProtKB">
        <authorList>
            <consortium name="EnsemblMetazoa"/>
        </authorList>
    </citation>
    <scope>IDENTIFICATION</scope>
</reference>
<feature type="transmembrane region" description="Helical" evidence="6">
    <location>
        <begin position="56"/>
        <end position="79"/>
    </location>
</feature>
<dbReference type="Proteomes" id="UP000015101">
    <property type="component" value="Unassembled WGS sequence"/>
</dbReference>
<keyword evidence="5" id="KW-0675">Receptor</keyword>
<evidence type="ECO:0000259" key="7">
    <source>
        <dbReference type="PROSITE" id="PS50262"/>
    </source>
</evidence>
<dbReference type="Pfam" id="PF10324">
    <property type="entry name" value="7TM_GPCR_Srw"/>
    <property type="match status" value="1"/>
</dbReference>
<dbReference type="InterPro" id="IPR000276">
    <property type="entry name" value="GPCR_Rhodpsn"/>
</dbReference>
<dbReference type="eggNOG" id="KOG3656">
    <property type="taxonomic scope" value="Eukaryota"/>
</dbReference>
<reference evidence="8 10" key="2">
    <citation type="journal article" date="2013" name="Nature">
        <title>Insights into bilaterian evolution from three spiralian genomes.</title>
        <authorList>
            <person name="Simakov O."/>
            <person name="Marletaz F."/>
            <person name="Cho S.J."/>
            <person name="Edsinger-Gonzales E."/>
            <person name="Havlak P."/>
            <person name="Hellsten U."/>
            <person name="Kuo D.H."/>
            <person name="Larsson T."/>
            <person name="Lv J."/>
            <person name="Arendt D."/>
            <person name="Savage R."/>
            <person name="Osoegawa K."/>
            <person name="de Jong P."/>
            <person name="Grimwood J."/>
            <person name="Chapman J.A."/>
            <person name="Shapiro H."/>
            <person name="Aerts A."/>
            <person name="Otillar R.P."/>
            <person name="Terry A.Y."/>
            <person name="Boore J.L."/>
            <person name="Grigoriev I.V."/>
            <person name="Lindberg D.R."/>
            <person name="Seaver E.C."/>
            <person name="Weisblat D.A."/>
            <person name="Putnam N.H."/>
            <person name="Rokhsar D.S."/>
        </authorList>
    </citation>
    <scope>NUCLEOTIDE SEQUENCE</scope>
</reference>